<keyword evidence="2" id="KW-0813">Transport</keyword>
<dbReference type="KEGG" id="bpg:Bathy05g03420"/>
<dbReference type="GeneID" id="19015845"/>
<evidence type="ECO:0000256" key="8">
    <source>
        <dbReference type="SAM" id="MobiDB-lite"/>
    </source>
</evidence>
<dbReference type="eggNOG" id="ENOG502QSWH">
    <property type="taxonomic scope" value="Eukaryota"/>
</dbReference>
<evidence type="ECO:0000256" key="6">
    <source>
        <dbReference type="ARBA" id="ARBA00023010"/>
    </source>
</evidence>
<dbReference type="Pfam" id="PF02416">
    <property type="entry name" value="TatA_B_E"/>
    <property type="match status" value="1"/>
</dbReference>
<protein>
    <recommendedName>
        <fullName evidence="11">Sec-independent protein translocase protein TatA</fullName>
    </recommendedName>
</protein>
<organism evidence="9 10">
    <name type="scientific">Bathycoccus prasinos</name>
    <dbReference type="NCBI Taxonomy" id="41875"/>
    <lineage>
        <taxon>Eukaryota</taxon>
        <taxon>Viridiplantae</taxon>
        <taxon>Chlorophyta</taxon>
        <taxon>Mamiellophyceae</taxon>
        <taxon>Mamiellales</taxon>
        <taxon>Bathycoccaceae</taxon>
        <taxon>Bathycoccus</taxon>
    </lineage>
</organism>
<keyword evidence="3" id="KW-0812">Transmembrane</keyword>
<feature type="compositionally biased region" description="Low complexity" evidence="8">
    <location>
        <begin position="9"/>
        <end position="29"/>
    </location>
</feature>
<evidence type="ECO:0000256" key="4">
    <source>
        <dbReference type="ARBA" id="ARBA00022927"/>
    </source>
</evidence>
<proteinExistence type="predicted"/>
<evidence type="ECO:0000256" key="1">
    <source>
        <dbReference type="ARBA" id="ARBA00004167"/>
    </source>
</evidence>
<dbReference type="Proteomes" id="UP000198341">
    <property type="component" value="Chromosome 5"/>
</dbReference>
<dbReference type="GO" id="GO:0015031">
    <property type="term" value="P:protein transport"/>
    <property type="evidence" value="ECO:0007669"/>
    <property type="project" value="UniProtKB-KW"/>
</dbReference>
<keyword evidence="10" id="KW-1185">Reference proteome</keyword>
<dbReference type="EMBL" id="FO082274">
    <property type="protein sequence ID" value="CCO16829.1"/>
    <property type="molecule type" value="Genomic_DNA"/>
</dbReference>
<reference evidence="9 10" key="1">
    <citation type="submission" date="2011-10" db="EMBL/GenBank/DDBJ databases">
        <authorList>
            <person name="Genoscope - CEA"/>
        </authorList>
    </citation>
    <scope>NUCLEOTIDE SEQUENCE [LARGE SCALE GENOMIC DNA]</scope>
    <source>
        <strain evidence="9 10">RCC 1105</strain>
    </source>
</reference>
<evidence type="ECO:0008006" key="11">
    <source>
        <dbReference type="Google" id="ProtNLM"/>
    </source>
</evidence>
<evidence type="ECO:0000256" key="7">
    <source>
        <dbReference type="ARBA" id="ARBA00023136"/>
    </source>
</evidence>
<feature type="region of interest" description="Disordered" evidence="8">
    <location>
        <begin position="1"/>
        <end position="55"/>
    </location>
</feature>
<dbReference type="PANTHER" id="PTHR33162:SF3">
    <property type="entry name" value="SEC-INDEPENDENT PROTEIN TRANSLOCASE PROTEIN TATB, CHLOROPLASTIC"/>
    <property type="match status" value="1"/>
</dbReference>
<evidence type="ECO:0000313" key="10">
    <source>
        <dbReference type="Proteomes" id="UP000198341"/>
    </source>
</evidence>
<dbReference type="InterPro" id="IPR003369">
    <property type="entry name" value="TatA/B/E"/>
</dbReference>
<evidence type="ECO:0000256" key="2">
    <source>
        <dbReference type="ARBA" id="ARBA00022448"/>
    </source>
</evidence>
<keyword evidence="4" id="KW-0653">Protein transport</keyword>
<keyword evidence="6" id="KW-0811">Translocation</keyword>
<dbReference type="RefSeq" id="XP_007513271.1">
    <property type="nucleotide sequence ID" value="XM_007513209.1"/>
</dbReference>
<comment type="subcellular location">
    <subcellularLocation>
        <location evidence="1">Membrane</location>
        <topology evidence="1">Single-pass membrane protein</topology>
    </subcellularLocation>
</comment>
<dbReference type="OrthoDB" id="2017985at2759"/>
<dbReference type="STRING" id="41875.K8EFR8"/>
<evidence type="ECO:0000256" key="3">
    <source>
        <dbReference type="ARBA" id="ARBA00022692"/>
    </source>
</evidence>
<feature type="compositionally biased region" description="Low complexity" evidence="8">
    <location>
        <begin position="36"/>
        <end position="54"/>
    </location>
</feature>
<dbReference type="Gene3D" id="1.20.5.3310">
    <property type="match status" value="1"/>
</dbReference>
<evidence type="ECO:0000256" key="5">
    <source>
        <dbReference type="ARBA" id="ARBA00022989"/>
    </source>
</evidence>
<keyword evidence="7" id="KW-0472">Membrane</keyword>
<dbReference type="PANTHER" id="PTHR33162">
    <property type="entry name" value="SEC-INDEPENDENT PROTEIN TRANSLOCASE PROTEIN TATA, CHLOROPLASTIC"/>
    <property type="match status" value="1"/>
</dbReference>
<name>K8EFR8_9CHLO</name>
<dbReference type="AlphaFoldDB" id="K8EFR8"/>
<gene>
    <name evidence="9" type="ORF">Bathy05g03420</name>
</gene>
<keyword evidence="5" id="KW-1133">Transmembrane helix</keyword>
<sequence>MHAPVTSTSFSSRRCSAAQSSASSFPAARTRFSIGKNRSNRNTNKRNSNNNNKRGSLQVSASIFGVGAPEALVIGVVALVVFGPKGLADLAKGLGETLRAFKPTIQELQQVSQEFQETLSNEVGIDDISKPLAPQKRVTPPPIREVNVEDEERIKEMNASVQFEMTEQAKASQAMAEANDAVSEDMIEASKRAAWGGAVPGELSAEEPQFVAEVAETAAPAEEPVMRVMDYTQPAAPAEEEEK</sequence>
<dbReference type="GO" id="GO:0016020">
    <property type="term" value="C:membrane"/>
    <property type="evidence" value="ECO:0007669"/>
    <property type="project" value="UniProtKB-SubCell"/>
</dbReference>
<evidence type="ECO:0000313" key="9">
    <source>
        <dbReference type="EMBL" id="CCO16829.1"/>
    </source>
</evidence>
<accession>K8EFR8</accession>